<comment type="caution">
    <text evidence="3">The sequence shown here is derived from an EMBL/GenBank/DDBJ whole genome shotgun (WGS) entry which is preliminary data.</text>
</comment>
<dbReference type="PANTHER" id="PTHR43861">
    <property type="entry name" value="TRANS-ACONITATE 2-METHYLTRANSFERASE-RELATED"/>
    <property type="match status" value="1"/>
</dbReference>
<protein>
    <recommendedName>
        <fullName evidence="2">Methyltransferase domain-containing protein</fullName>
    </recommendedName>
</protein>
<dbReference type="GO" id="GO:0016740">
    <property type="term" value="F:transferase activity"/>
    <property type="evidence" value="ECO:0007669"/>
    <property type="project" value="UniProtKB-KW"/>
</dbReference>
<evidence type="ECO:0000313" key="4">
    <source>
        <dbReference type="Proteomes" id="UP000610303"/>
    </source>
</evidence>
<dbReference type="InterPro" id="IPR041698">
    <property type="entry name" value="Methyltransf_25"/>
</dbReference>
<dbReference type="AlphaFoldDB" id="A0A918CLU0"/>
<dbReference type="InterPro" id="IPR029063">
    <property type="entry name" value="SAM-dependent_MTases_sf"/>
</dbReference>
<sequence>MSHAHDDAHPHDEAHAFDGAYWEAHWVEAAPDGAAPPNPHLAELAGLAPGTALEAGCGEGGEAIALAELGWRVTAADVSAEALARARRRPGADAVEWRQADLGSWAPAEPFDLVTTFYAHPAMPQLDFYARIAEWVAPGGTLLIVGHQHDHGHPEQASASAEAVVARLAADEWTVASAFERPRRAVAPGGREIELHDVVVRAVRSPGTVV</sequence>
<name>A0A918CLU0_AGRME</name>
<organism evidence="3 4">
    <name type="scientific">Agromyces mediolanus</name>
    <name type="common">Corynebacterium mediolanum</name>
    <dbReference type="NCBI Taxonomy" id="41986"/>
    <lineage>
        <taxon>Bacteria</taxon>
        <taxon>Bacillati</taxon>
        <taxon>Actinomycetota</taxon>
        <taxon>Actinomycetes</taxon>
        <taxon>Micrococcales</taxon>
        <taxon>Microbacteriaceae</taxon>
        <taxon>Agromyces</taxon>
    </lineage>
</organism>
<dbReference type="SUPFAM" id="SSF53335">
    <property type="entry name" value="S-adenosyl-L-methionine-dependent methyltransferases"/>
    <property type="match status" value="1"/>
</dbReference>
<accession>A0A918CLU0</accession>
<reference evidence="3" key="1">
    <citation type="journal article" date="2014" name="Int. J. Syst. Evol. Microbiol.">
        <title>Complete genome sequence of Corynebacterium casei LMG S-19264T (=DSM 44701T), isolated from a smear-ripened cheese.</title>
        <authorList>
            <consortium name="US DOE Joint Genome Institute (JGI-PGF)"/>
            <person name="Walter F."/>
            <person name="Albersmeier A."/>
            <person name="Kalinowski J."/>
            <person name="Ruckert C."/>
        </authorList>
    </citation>
    <scope>NUCLEOTIDE SEQUENCE</scope>
    <source>
        <strain evidence="3">JCM 3346</strain>
    </source>
</reference>
<dbReference type="PANTHER" id="PTHR43861:SF3">
    <property type="entry name" value="PUTATIVE (AFU_ORTHOLOGUE AFUA_2G14390)-RELATED"/>
    <property type="match status" value="1"/>
</dbReference>
<keyword evidence="1" id="KW-0808">Transferase</keyword>
<dbReference type="Gene3D" id="3.40.50.150">
    <property type="entry name" value="Vaccinia Virus protein VP39"/>
    <property type="match status" value="1"/>
</dbReference>
<reference evidence="3" key="2">
    <citation type="submission" date="2020-09" db="EMBL/GenBank/DDBJ databases">
        <authorList>
            <person name="Sun Q."/>
            <person name="Ohkuma M."/>
        </authorList>
    </citation>
    <scope>NUCLEOTIDE SEQUENCE</scope>
    <source>
        <strain evidence="3">JCM 3346</strain>
    </source>
</reference>
<proteinExistence type="predicted"/>
<dbReference type="CDD" id="cd02440">
    <property type="entry name" value="AdoMet_MTases"/>
    <property type="match status" value="1"/>
</dbReference>
<keyword evidence="4" id="KW-1185">Reference proteome</keyword>
<evidence type="ECO:0000313" key="3">
    <source>
        <dbReference type="EMBL" id="GGR30507.1"/>
    </source>
</evidence>
<evidence type="ECO:0000259" key="2">
    <source>
        <dbReference type="Pfam" id="PF13649"/>
    </source>
</evidence>
<dbReference type="Proteomes" id="UP000610303">
    <property type="component" value="Unassembled WGS sequence"/>
</dbReference>
<dbReference type="EMBL" id="BMRJ01000002">
    <property type="protein sequence ID" value="GGR30507.1"/>
    <property type="molecule type" value="Genomic_DNA"/>
</dbReference>
<dbReference type="Pfam" id="PF13649">
    <property type="entry name" value="Methyltransf_25"/>
    <property type="match status" value="1"/>
</dbReference>
<feature type="domain" description="Methyltransferase" evidence="2">
    <location>
        <begin position="53"/>
        <end position="140"/>
    </location>
</feature>
<dbReference type="RefSeq" id="WP_189085737.1">
    <property type="nucleotide sequence ID" value="NZ_BMRJ01000002.1"/>
</dbReference>
<gene>
    <name evidence="3" type="ORF">GCM10010196_25710</name>
</gene>
<evidence type="ECO:0000256" key="1">
    <source>
        <dbReference type="ARBA" id="ARBA00022679"/>
    </source>
</evidence>